<dbReference type="EMBL" id="PXYY01000005">
    <property type="protein sequence ID" value="PSJ81248.1"/>
    <property type="molecule type" value="Genomic_DNA"/>
</dbReference>
<proteinExistence type="predicted"/>
<evidence type="ECO:0000313" key="1">
    <source>
        <dbReference type="EMBL" id="PSJ81248.1"/>
    </source>
</evidence>
<comment type="caution">
    <text evidence="1">The sequence shown here is derived from an EMBL/GenBank/DDBJ whole genome shotgun (WGS) entry which is preliminary data.</text>
</comment>
<dbReference type="RefSeq" id="WP_106740108.1">
    <property type="nucleotide sequence ID" value="NZ_PXYY01000005.1"/>
</dbReference>
<dbReference type="Proteomes" id="UP000241868">
    <property type="component" value="Unassembled WGS sequence"/>
</dbReference>
<name>A0A2P7U2P4_9NEIS</name>
<dbReference type="AlphaFoldDB" id="A0A2P7U2P4"/>
<protein>
    <submittedName>
        <fullName evidence="1">Uncharacterized protein</fullName>
    </submittedName>
</protein>
<evidence type="ECO:0000313" key="2">
    <source>
        <dbReference type="Proteomes" id="UP000241868"/>
    </source>
</evidence>
<sequence length="68" mass="7342">MPGRAGMEERPAIVGRKKHAGGFETDTIAGKAQKNELPVAVGRVTKFAIIRKIKNSKPDMLQESLPGL</sequence>
<reference evidence="1 2" key="1">
    <citation type="submission" date="2018-03" db="EMBL/GenBank/DDBJ databases">
        <title>Neisseria weixii sp. nov., isolated from the intestinal contents of Tibetan Plateau pika (Ochotona curzoniae) in Yushu, Qinghai Province, China.</title>
        <authorList>
            <person name="Gui Z."/>
        </authorList>
    </citation>
    <scope>NUCLEOTIDE SEQUENCE [LARGE SCALE GENOMIC DNA]</scope>
    <source>
        <strain evidence="1 2">ATCC 51483</strain>
    </source>
</reference>
<keyword evidence="2" id="KW-1185">Reference proteome</keyword>
<organism evidence="1 2">
    <name type="scientific">Neisseria iguanae</name>
    <dbReference type="NCBI Taxonomy" id="90242"/>
    <lineage>
        <taxon>Bacteria</taxon>
        <taxon>Pseudomonadati</taxon>
        <taxon>Pseudomonadota</taxon>
        <taxon>Betaproteobacteria</taxon>
        <taxon>Neisseriales</taxon>
        <taxon>Neisseriaceae</taxon>
        <taxon>Neisseria</taxon>
    </lineage>
</organism>
<accession>A0A2P7U2P4</accession>
<gene>
    <name evidence="1" type="ORF">C7N83_01505</name>
</gene>